<reference evidence="1 2" key="1">
    <citation type="journal article" date="2024" name="Science">
        <title>Giant polyketide synthase enzymes in the biosynthesis of giant marine polyether toxins.</title>
        <authorList>
            <person name="Fallon T.R."/>
            <person name="Shende V.V."/>
            <person name="Wierzbicki I.H."/>
            <person name="Pendleton A.L."/>
            <person name="Watervoot N.F."/>
            <person name="Auber R.P."/>
            <person name="Gonzalez D.J."/>
            <person name="Wisecaver J.H."/>
            <person name="Moore B.S."/>
        </authorList>
    </citation>
    <scope>NUCLEOTIDE SEQUENCE [LARGE SCALE GENOMIC DNA]</scope>
    <source>
        <strain evidence="1 2">12B1</strain>
    </source>
</reference>
<protein>
    <submittedName>
        <fullName evidence="1">Uncharacterized protein</fullName>
    </submittedName>
</protein>
<dbReference type="Proteomes" id="UP001515480">
    <property type="component" value="Unassembled WGS sequence"/>
</dbReference>
<name>A0AB34JIF6_PRYPA</name>
<dbReference type="AlphaFoldDB" id="A0AB34JIF6"/>
<gene>
    <name evidence="1" type="ORF">AB1Y20_022031</name>
</gene>
<keyword evidence="2" id="KW-1185">Reference proteome</keyword>
<evidence type="ECO:0000313" key="2">
    <source>
        <dbReference type="Proteomes" id="UP001515480"/>
    </source>
</evidence>
<proteinExistence type="predicted"/>
<organism evidence="1 2">
    <name type="scientific">Prymnesium parvum</name>
    <name type="common">Toxic golden alga</name>
    <dbReference type="NCBI Taxonomy" id="97485"/>
    <lineage>
        <taxon>Eukaryota</taxon>
        <taxon>Haptista</taxon>
        <taxon>Haptophyta</taxon>
        <taxon>Prymnesiophyceae</taxon>
        <taxon>Prymnesiales</taxon>
        <taxon>Prymnesiaceae</taxon>
        <taxon>Prymnesium</taxon>
    </lineage>
</organism>
<comment type="caution">
    <text evidence="1">The sequence shown here is derived from an EMBL/GenBank/DDBJ whole genome shotgun (WGS) entry which is preliminary data.</text>
</comment>
<sequence>MAESLRVDTLCGRAVRRWRYKAVAWGARLHVPPIPPPLGALRHAETQALLRVGAEELDPRSWHVGASSWLSAASVTRWTTPLDPRVLAAVR</sequence>
<dbReference type="EMBL" id="JBGBPQ010000008">
    <property type="protein sequence ID" value="KAL1520449.1"/>
    <property type="molecule type" value="Genomic_DNA"/>
</dbReference>
<accession>A0AB34JIF6</accession>
<evidence type="ECO:0000313" key="1">
    <source>
        <dbReference type="EMBL" id="KAL1520449.1"/>
    </source>
</evidence>